<dbReference type="Proteomes" id="UP000837801">
    <property type="component" value="Unassembled WGS sequence"/>
</dbReference>
<organism evidence="2 3">
    <name type="scientific">[Candida] railenensis</name>
    <dbReference type="NCBI Taxonomy" id="45579"/>
    <lineage>
        <taxon>Eukaryota</taxon>
        <taxon>Fungi</taxon>
        <taxon>Dikarya</taxon>
        <taxon>Ascomycota</taxon>
        <taxon>Saccharomycotina</taxon>
        <taxon>Pichiomycetes</taxon>
        <taxon>Debaryomycetaceae</taxon>
        <taxon>Kurtzmaniella</taxon>
    </lineage>
</organism>
<protein>
    <submittedName>
        <fullName evidence="2">Uncharacterized protein</fullName>
    </submittedName>
</protein>
<accession>A0A9P0QSA7</accession>
<evidence type="ECO:0000313" key="2">
    <source>
        <dbReference type="EMBL" id="CAH2353841.1"/>
    </source>
</evidence>
<reference evidence="2" key="1">
    <citation type="submission" date="2022-03" db="EMBL/GenBank/DDBJ databases">
        <authorList>
            <person name="Legras J.-L."/>
            <person name="Devillers H."/>
            <person name="Grondin C."/>
        </authorList>
    </citation>
    <scope>NUCLEOTIDE SEQUENCE</scope>
    <source>
        <strain evidence="2">CLIB 1423</strain>
    </source>
</reference>
<evidence type="ECO:0000313" key="3">
    <source>
        <dbReference type="Proteomes" id="UP000837801"/>
    </source>
</evidence>
<proteinExistence type="predicted"/>
<keyword evidence="1" id="KW-0472">Membrane</keyword>
<name>A0A9P0QSA7_9ASCO</name>
<dbReference type="OrthoDB" id="4026482at2759"/>
<comment type="caution">
    <text evidence="2">The sequence shown here is derived from an EMBL/GenBank/DDBJ whole genome shotgun (WGS) entry which is preliminary data.</text>
</comment>
<keyword evidence="1" id="KW-1133">Transmembrane helix</keyword>
<dbReference type="AlphaFoldDB" id="A0A9P0QSA7"/>
<dbReference type="EMBL" id="CAKXYY010000012">
    <property type="protein sequence ID" value="CAH2353841.1"/>
    <property type="molecule type" value="Genomic_DNA"/>
</dbReference>
<feature type="transmembrane region" description="Helical" evidence="1">
    <location>
        <begin position="161"/>
        <end position="182"/>
    </location>
</feature>
<gene>
    <name evidence="2" type="ORF">CLIB1423_12S04148</name>
</gene>
<sequence>MSEKIYNRTRSESASSIECSATSGFDSEKKTSKWDYIGRIFLVLFILIEAYRHLPEFSGGCSHTDANDLAGANEYNVDPSASSPLPMEVSRIVSGAYKTFANEVKEEEDYIILPTKTAEYNGKFDRRADKKTTKTTDNPKSSETTAASKPTKFYNQAGVRFVFVLAAFVILNMFAIVIHHIYQKLSGSQRRYRNVDQNISPF</sequence>
<evidence type="ECO:0000256" key="1">
    <source>
        <dbReference type="SAM" id="Phobius"/>
    </source>
</evidence>
<keyword evidence="1" id="KW-0812">Transmembrane</keyword>
<keyword evidence="3" id="KW-1185">Reference proteome</keyword>